<proteinExistence type="predicted"/>
<evidence type="ECO:0000313" key="1">
    <source>
        <dbReference type="EMBL" id="KAF2198177.1"/>
    </source>
</evidence>
<dbReference type="AlphaFoldDB" id="A0A9P4JK50"/>
<dbReference type="Proteomes" id="UP000799536">
    <property type="component" value="Unassembled WGS sequence"/>
</dbReference>
<name>A0A9P4JK50_9PLEO</name>
<protein>
    <submittedName>
        <fullName evidence="1">Uncharacterized protein</fullName>
    </submittedName>
</protein>
<keyword evidence="2" id="KW-1185">Reference proteome</keyword>
<gene>
    <name evidence="1" type="ORF">GQ43DRAFT_474779</name>
</gene>
<reference evidence="1" key="1">
    <citation type="journal article" date="2020" name="Stud. Mycol.">
        <title>101 Dothideomycetes genomes: a test case for predicting lifestyles and emergence of pathogens.</title>
        <authorList>
            <person name="Haridas S."/>
            <person name="Albert R."/>
            <person name="Binder M."/>
            <person name="Bloem J."/>
            <person name="Labutti K."/>
            <person name="Salamov A."/>
            <person name="Andreopoulos B."/>
            <person name="Baker S."/>
            <person name="Barry K."/>
            <person name="Bills G."/>
            <person name="Bluhm B."/>
            <person name="Cannon C."/>
            <person name="Castanera R."/>
            <person name="Culley D."/>
            <person name="Daum C."/>
            <person name="Ezra D."/>
            <person name="Gonzalez J."/>
            <person name="Henrissat B."/>
            <person name="Kuo A."/>
            <person name="Liang C."/>
            <person name="Lipzen A."/>
            <person name="Lutzoni F."/>
            <person name="Magnuson J."/>
            <person name="Mondo S."/>
            <person name="Nolan M."/>
            <person name="Ohm R."/>
            <person name="Pangilinan J."/>
            <person name="Park H.-J."/>
            <person name="Ramirez L."/>
            <person name="Alfaro M."/>
            <person name="Sun H."/>
            <person name="Tritt A."/>
            <person name="Yoshinaga Y."/>
            <person name="Zwiers L.-H."/>
            <person name="Turgeon B."/>
            <person name="Goodwin S."/>
            <person name="Spatafora J."/>
            <person name="Crous P."/>
            <person name="Grigoriev I."/>
        </authorList>
    </citation>
    <scope>NUCLEOTIDE SEQUENCE</scope>
    <source>
        <strain evidence="1">ATCC 74209</strain>
    </source>
</reference>
<organism evidence="1 2">
    <name type="scientific">Delitschia confertaspora ATCC 74209</name>
    <dbReference type="NCBI Taxonomy" id="1513339"/>
    <lineage>
        <taxon>Eukaryota</taxon>
        <taxon>Fungi</taxon>
        <taxon>Dikarya</taxon>
        <taxon>Ascomycota</taxon>
        <taxon>Pezizomycotina</taxon>
        <taxon>Dothideomycetes</taxon>
        <taxon>Pleosporomycetidae</taxon>
        <taxon>Pleosporales</taxon>
        <taxon>Delitschiaceae</taxon>
        <taxon>Delitschia</taxon>
    </lineage>
</organism>
<sequence length="171" mass="19593">MKKALNEDYKDMYIGEISTFAGLRMAANKDNEAIGMLHERFHCYGLGNNDADEIKLGLANMIAEGALERAALTQEDYEKFHDKLYKTSWKLSTHGFTDIMPAHREGVDYRIVLDDPNSRAPARKMYSLFRPEAIGRIKETLARMNRIKYYYSKMDVIAAFSGIRVKVGNEQ</sequence>
<comment type="caution">
    <text evidence="1">The sequence shown here is derived from an EMBL/GenBank/DDBJ whole genome shotgun (WGS) entry which is preliminary data.</text>
</comment>
<evidence type="ECO:0000313" key="2">
    <source>
        <dbReference type="Proteomes" id="UP000799536"/>
    </source>
</evidence>
<dbReference type="EMBL" id="ML994164">
    <property type="protein sequence ID" value="KAF2198177.1"/>
    <property type="molecule type" value="Genomic_DNA"/>
</dbReference>
<accession>A0A9P4JK50</accession>